<dbReference type="EMBL" id="FNBN01000003">
    <property type="protein sequence ID" value="SDG25295.1"/>
    <property type="molecule type" value="Genomic_DNA"/>
</dbReference>
<dbReference type="Proteomes" id="UP000199045">
    <property type="component" value="Unassembled WGS sequence"/>
</dbReference>
<dbReference type="Pfam" id="PF07661">
    <property type="entry name" value="MORN_2"/>
    <property type="match status" value="2"/>
</dbReference>
<dbReference type="STRING" id="104663.SAMN04488121_103972"/>
<dbReference type="SUPFAM" id="SSF82185">
    <property type="entry name" value="Histone H3 K4-specific methyltransferase SET7/9 N-terminal domain"/>
    <property type="match status" value="1"/>
</dbReference>
<dbReference type="PROSITE" id="PS51257">
    <property type="entry name" value="PROKAR_LIPOPROTEIN"/>
    <property type="match status" value="1"/>
</dbReference>
<accession>A0A1G7SQG8</accession>
<gene>
    <name evidence="1" type="ORF">SAMN04488121_103972</name>
</gene>
<dbReference type="OrthoDB" id="663961at2"/>
<evidence type="ECO:0000313" key="2">
    <source>
        <dbReference type="Proteomes" id="UP000199045"/>
    </source>
</evidence>
<evidence type="ECO:0000313" key="1">
    <source>
        <dbReference type="EMBL" id="SDG25295.1"/>
    </source>
</evidence>
<sequence>MSGERTSINTYSALLQGFLLSLFVISGSGCIAAEEPHSSERLRQVMREENGHIQWKVYSFTDDPYKEKVEIYYENGKLKEVYFRRAGRMEGVRTVFFDNGKLSETGNWHEDNRVGEFRYYRQDGRLECVQYFGLIGESVE</sequence>
<dbReference type="AlphaFoldDB" id="A0A1G7SQG8"/>
<reference evidence="1 2" key="1">
    <citation type="submission" date="2016-10" db="EMBL/GenBank/DDBJ databases">
        <authorList>
            <person name="de Groot N.N."/>
        </authorList>
    </citation>
    <scope>NUCLEOTIDE SEQUENCE [LARGE SCALE GENOMIC DNA]</scope>
    <source>
        <strain evidence="1 2">DSM 527</strain>
    </source>
</reference>
<protein>
    <submittedName>
        <fullName evidence="1">MORN repeat variant</fullName>
    </submittedName>
</protein>
<name>A0A1G7SQG8_CHIFI</name>
<dbReference type="Gene3D" id="3.90.930.1">
    <property type="match status" value="1"/>
</dbReference>
<organism evidence="1 2">
    <name type="scientific">Chitinophaga filiformis</name>
    <name type="common">Myxococcus filiformis</name>
    <name type="synonym">Flexibacter filiformis</name>
    <dbReference type="NCBI Taxonomy" id="104663"/>
    <lineage>
        <taxon>Bacteria</taxon>
        <taxon>Pseudomonadati</taxon>
        <taxon>Bacteroidota</taxon>
        <taxon>Chitinophagia</taxon>
        <taxon>Chitinophagales</taxon>
        <taxon>Chitinophagaceae</taxon>
        <taxon>Chitinophaga</taxon>
    </lineage>
</organism>
<dbReference type="InterPro" id="IPR011652">
    <property type="entry name" value="MORN_2"/>
</dbReference>
<dbReference type="RefSeq" id="WP_089833931.1">
    <property type="nucleotide sequence ID" value="NZ_FNBN01000003.1"/>
</dbReference>
<proteinExistence type="predicted"/>